<feature type="compositionally biased region" description="Basic and acidic residues" evidence="1">
    <location>
        <begin position="18"/>
        <end position="28"/>
    </location>
</feature>
<sequence>MGLVALIVLTVALARSRMHGEHETRRGSEPGTGDHVIDISYNSGGPGGGHQGELRVPRDPQEYARRFVPQSAWRRDGGPETVPPPAPGKPKTGA</sequence>
<gene>
    <name evidence="2" type="ORF">SAMN05443432_102360</name>
</gene>
<keyword evidence="3" id="KW-1185">Reference proteome</keyword>
<dbReference type="AlphaFoldDB" id="A0A1M7CZ91"/>
<name>A0A1M7CZ91_9RHOB</name>
<dbReference type="EMBL" id="FRCB01000002">
    <property type="protein sequence ID" value="SHL72546.1"/>
    <property type="molecule type" value="Genomic_DNA"/>
</dbReference>
<accession>A0A1M7CZ91</accession>
<feature type="compositionally biased region" description="Basic and acidic residues" evidence="1">
    <location>
        <begin position="52"/>
        <end position="65"/>
    </location>
</feature>
<evidence type="ECO:0000256" key="1">
    <source>
        <dbReference type="SAM" id="MobiDB-lite"/>
    </source>
</evidence>
<reference evidence="2 3" key="1">
    <citation type="submission" date="2016-11" db="EMBL/GenBank/DDBJ databases">
        <authorList>
            <person name="Varghese N."/>
            <person name="Submissions S."/>
        </authorList>
    </citation>
    <scope>NUCLEOTIDE SEQUENCE [LARGE SCALE GENOMIC DNA]</scope>
    <source>
        <strain evidence="2 3">DSM 28249</strain>
    </source>
</reference>
<evidence type="ECO:0000313" key="2">
    <source>
        <dbReference type="EMBL" id="SHL72546.1"/>
    </source>
</evidence>
<evidence type="ECO:0000313" key="3">
    <source>
        <dbReference type="Proteomes" id="UP000322545"/>
    </source>
</evidence>
<protein>
    <submittedName>
        <fullName evidence="2">Uncharacterized protein</fullName>
    </submittedName>
</protein>
<proteinExistence type="predicted"/>
<feature type="region of interest" description="Disordered" evidence="1">
    <location>
        <begin position="15"/>
        <end position="94"/>
    </location>
</feature>
<organism evidence="2 3">
    <name type="scientific">Roseovarius litoreus</name>
    <dbReference type="NCBI Taxonomy" id="1155722"/>
    <lineage>
        <taxon>Bacteria</taxon>
        <taxon>Pseudomonadati</taxon>
        <taxon>Pseudomonadota</taxon>
        <taxon>Alphaproteobacteria</taxon>
        <taxon>Rhodobacterales</taxon>
        <taxon>Roseobacteraceae</taxon>
        <taxon>Roseovarius</taxon>
    </lineage>
</organism>
<dbReference type="Proteomes" id="UP000322545">
    <property type="component" value="Unassembled WGS sequence"/>
</dbReference>